<protein>
    <recommendedName>
        <fullName evidence="1">Trypsin-co-occurring domain-containing protein</fullName>
    </recommendedName>
</protein>
<organism evidence="2 3">
    <name type="scientific">Nonomuraea rosea</name>
    <dbReference type="NCBI Taxonomy" id="638574"/>
    <lineage>
        <taxon>Bacteria</taxon>
        <taxon>Bacillati</taxon>
        <taxon>Actinomycetota</taxon>
        <taxon>Actinomycetes</taxon>
        <taxon>Streptosporangiales</taxon>
        <taxon>Streptosporangiaceae</taxon>
        <taxon>Nonomuraea</taxon>
    </lineage>
</organism>
<dbReference type="Pfam" id="PF19631">
    <property type="entry name" value="Trypco2"/>
    <property type="match status" value="1"/>
</dbReference>
<accession>A0ABP6X2J7</accession>
<dbReference type="EMBL" id="BAABDQ010000009">
    <property type="protein sequence ID" value="GAA3559790.1"/>
    <property type="molecule type" value="Genomic_DNA"/>
</dbReference>
<reference evidence="3" key="1">
    <citation type="journal article" date="2019" name="Int. J. Syst. Evol. Microbiol.">
        <title>The Global Catalogue of Microorganisms (GCM) 10K type strain sequencing project: providing services to taxonomists for standard genome sequencing and annotation.</title>
        <authorList>
            <consortium name="The Broad Institute Genomics Platform"/>
            <consortium name="The Broad Institute Genome Sequencing Center for Infectious Disease"/>
            <person name="Wu L."/>
            <person name="Ma J."/>
        </authorList>
    </citation>
    <scope>NUCLEOTIDE SEQUENCE [LARGE SCALE GENOMIC DNA]</scope>
    <source>
        <strain evidence="3">JCM 17326</strain>
    </source>
</reference>
<comment type="caution">
    <text evidence="2">The sequence shown here is derived from an EMBL/GenBank/DDBJ whole genome shotgun (WGS) entry which is preliminary data.</text>
</comment>
<dbReference type="Proteomes" id="UP001500630">
    <property type="component" value="Unassembled WGS sequence"/>
</dbReference>
<dbReference type="InterPro" id="IPR045608">
    <property type="entry name" value="Trypco2"/>
</dbReference>
<sequence length="107" mass="11056">MADHGGTVPGPGYALPEIFDALRADLIAARQKLLDANQEPIMELIGTEVELTFTLEHSGKGKAGVNLKVLGVGFEAGGEKGIARSAVHRLKVTLGPIGIVGVAGEVE</sequence>
<feature type="domain" description="Trypsin-co-occurring" evidence="1">
    <location>
        <begin position="15"/>
        <end position="96"/>
    </location>
</feature>
<evidence type="ECO:0000259" key="1">
    <source>
        <dbReference type="Pfam" id="PF19631"/>
    </source>
</evidence>
<gene>
    <name evidence="2" type="ORF">GCM10022419_045500</name>
</gene>
<name>A0ABP6X2J7_9ACTN</name>
<evidence type="ECO:0000313" key="2">
    <source>
        <dbReference type="EMBL" id="GAA3559790.1"/>
    </source>
</evidence>
<proteinExistence type="predicted"/>
<keyword evidence="3" id="KW-1185">Reference proteome</keyword>
<dbReference type="RefSeq" id="WP_345564539.1">
    <property type="nucleotide sequence ID" value="NZ_BAABDQ010000009.1"/>
</dbReference>
<evidence type="ECO:0000313" key="3">
    <source>
        <dbReference type="Proteomes" id="UP001500630"/>
    </source>
</evidence>